<sequence length="121" mass="14608">MATELTKKQLWLPDYIEKNKKWQSNDNRLKQIDIKIAQMIALDDLPFTHVEDIGFMELMMEVTPKYQLRQRNYYKKRLIQQNYILRGEVMKIIEENKVYGVSFTMDIWSNQVESLISQFNI</sequence>
<dbReference type="GO" id="GO:0005634">
    <property type="term" value="C:nucleus"/>
    <property type="evidence" value="ECO:0007669"/>
    <property type="project" value="UniProtKB-SubCell"/>
</dbReference>
<evidence type="ECO:0000256" key="3">
    <source>
        <dbReference type="ARBA" id="ARBA00022771"/>
    </source>
</evidence>
<reference evidence="7" key="1">
    <citation type="submission" date="2022-11" db="UniProtKB">
        <authorList>
            <consortium name="WormBaseParasite"/>
        </authorList>
    </citation>
    <scope>IDENTIFICATION</scope>
</reference>
<name>A0A915JZ14_ROMCU</name>
<evidence type="ECO:0000313" key="6">
    <source>
        <dbReference type="Proteomes" id="UP000887565"/>
    </source>
</evidence>
<dbReference type="WBParaSite" id="nRc.2.0.1.t31304-RA">
    <property type="protein sequence ID" value="nRc.2.0.1.t31304-RA"/>
    <property type="gene ID" value="nRc.2.0.1.g31304"/>
</dbReference>
<protein>
    <submittedName>
        <fullName evidence="7">Uncharacterized protein</fullName>
    </submittedName>
</protein>
<proteinExistence type="predicted"/>
<dbReference type="Proteomes" id="UP000887565">
    <property type="component" value="Unplaced"/>
</dbReference>
<dbReference type="OMA" id="DIGFMEL"/>
<keyword evidence="5" id="KW-0539">Nucleus</keyword>
<dbReference type="SUPFAM" id="SSF140996">
    <property type="entry name" value="Hermes dimerisation domain"/>
    <property type="match status" value="1"/>
</dbReference>
<evidence type="ECO:0000256" key="5">
    <source>
        <dbReference type="ARBA" id="ARBA00023242"/>
    </source>
</evidence>
<dbReference type="AlphaFoldDB" id="A0A915JZ14"/>
<evidence type="ECO:0000256" key="2">
    <source>
        <dbReference type="ARBA" id="ARBA00022723"/>
    </source>
</evidence>
<organism evidence="6 7">
    <name type="scientific">Romanomermis culicivorax</name>
    <name type="common">Nematode worm</name>
    <dbReference type="NCBI Taxonomy" id="13658"/>
    <lineage>
        <taxon>Eukaryota</taxon>
        <taxon>Metazoa</taxon>
        <taxon>Ecdysozoa</taxon>
        <taxon>Nematoda</taxon>
        <taxon>Enoplea</taxon>
        <taxon>Dorylaimia</taxon>
        <taxon>Mermithida</taxon>
        <taxon>Mermithoidea</taxon>
        <taxon>Mermithidae</taxon>
        <taxon>Romanomermis</taxon>
    </lineage>
</organism>
<keyword evidence="3" id="KW-0863">Zinc-finger</keyword>
<dbReference type="PANTHER" id="PTHR46481">
    <property type="entry name" value="ZINC FINGER BED DOMAIN-CONTAINING PROTEIN 4"/>
    <property type="match status" value="1"/>
</dbReference>
<comment type="subcellular location">
    <subcellularLocation>
        <location evidence="1">Nucleus</location>
    </subcellularLocation>
</comment>
<keyword evidence="4" id="KW-0862">Zinc</keyword>
<evidence type="ECO:0000313" key="7">
    <source>
        <dbReference type="WBParaSite" id="nRc.2.0.1.t31304-RA"/>
    </source>
</evidence>
<evidence type="ECO:0000256" key="1">
    <source>
        <dbReference type="ARBA" id="ARBA00004123"/>
    </source>
</evidence>
<dbReference type="InterPro" id="IPR052035">
    <property type="entry name" value="ZnF_BED_domain_contain"/>
</dbReference>
<keyword evidence="6" id="KW-1185">Reference proteome</keyword>
<dbReference type="GO" id="GO:0008270">
    <property type="term" value="F:zinc ion binding"/>
    <property type="evidence" value="ECO:0007669"/>
    <property type="project" value="UniProtKB-KW"/>
</dbReference>
<dbReference type="PANTHER" id="PTHR46481:SF10">
    <property type="entry name" value="ZINC FINGER BED DOMAIN-CONTAINING PROTEIN 39"/>
    <property type="match status" value="1"/>
</dbReference>
<accession>A0A915JZ14</accession>
<evidence type="ECO:0000256" key="4">
    <source>
        <dbReference type="ARBA" id="ARBA00022833"/>
    </source>
</evidence>
<keyword evidence="2" id="KW-0479">Metal-binding</keyword>